<accession>A0A914IHN2</accession>
<organism evidence="1 2">
    <name type="scientific">Globodera rostochiensis</name>
    <name type="common">Golden nematode worm</name>
    <name type="synonym">Heterodera rostochiensis</name>
    <dbReference type="NCBI Taxonomy" id="31243"/>
    <lineage>
        <taxon>Eukaryota</taxon>
        <taxon>Metazoa</taxon>
        <taxon>Ecdysozoa</taxon>
        <taxon>Nematoda</taxon>
        <taxon>Chromadorea</taxon>
        <taxon>Rhabditida</taxon>
        <taxon>Tylenchina</taxon>
        <taxon>Tylenchomorpha</taxon>
        <taxon>Tylenchoidea</taxon>
        <taxon>Heteroderidae</taxon>
        <taxon>Heteroderinae</taxon>
        <taxon>Globodera</taxon>
    </lineage>
</organism>
<name>A0A914IHN2_GLORO</name>
<evidence type="ECO:0000313" key="1">
    <source>
        <dbReference type="Proteomes" id="UP000887572"/>
    </source>
</evidence>
<protein>
    <submittedName>
        <fullName evidence="2">Uncharacterized protein</fullName>
    </submittedName>
</protein>
<reference evidence="2" key="1">
    <citation type="submission" date="2022-11" db="UniProtKB">
        <authorList>
            <consortium name="WormBaseParasite"/>
        </authorList>
    </citation>
    <scope>IDENTIFICATION</scope>
</reference>
<dbReference type="WBParaSite" id="Gr19_v10_g999.t1">
    <property type="protein sequence ID" value="Gr19_v10_g999.t1"/>
    <property type="gene ID" value="Gr19_v10_g999"/>
</dbReference>
<dbReference type="Proteomes" id="UP000887572">
    <property type="component" value="Unplaced"/>
</dbReference>
<proteinExistence type="predicted"/>
<evidence type="ECO:0000313" key="2">
    <source>
        <dbReference type="WBParaSite" id="Gr19_v10_g999.t1"/>
    </source>
</evidence>
<keyword evidence="1" id="KW-1185">Reference proteome</keyword>
<dbReference type="AlphaFoldDB" id="A0A914IHN2"/>
<sequence length="90" mass="9807">MEPEEEEEEEAVAAAGRMEHRNIFKKKWAKQRTPSVWQLLSAPMDYTTVSAAPGGWPAGRPALEAAGGKSAIERRAIDPSAFPFVRPSVG</sequence>